<sequence length="97" mass="11259">MFPAFIFGFKIITAQANLCRSYANVEFGIIMVSRKSHTSVLFRRTVARFSVLVRTISFIVFGAVLLISVKIFRFDNYSLDIFTFLMSRHEHQTNRSN</sequence>
<evidence type="ECO:0000256" key="1">
    <source>
        <dbReference type="SAM" id="Phobius"/>
    </source>
</evidence>
<keyword evidence="1" id="KW-1133">Transmembrane helix</keyword>
<dbReference type="EMBL" id="GBBL01000195">
    <property type="protein sequence ID" value="JAC27125.1"/>
    <property type="molecule type" value="mRNA"/>
</dbReference>
<proteinExistence type="evidence at transcript level"/>
<protein>
    <submittedName>
        <fullName evidence="2">Putative secreted protein</fullName>
    </submittedName>
</protein>
<keyword evidence="1" id="KW-0812">Transmembrane</keyword>
<organism evidence="2">
    <name type="scientific">Amblyomma parvum</name>
    <name type="common">South American tick</name>
    <dbReference type="NCBI Taxonomy" id="251391"/>
    <lineage>
        <taxon>Eukaryota</taxon>
        <taxon>Metazoa</taxon>
        <taxon>Ecdysozoa</taxon>
        <taxon>Arthropoda</taxon>
        <taxon>Chelicerata</taxon>
        <taxon>Arachnida</taxon>
        <taxon>Acari</taxon>
        <taxon>Parasitiformes</taxon>
        <taxon>Ixodida</taxon>
        <taxon>Ixodoidea</taxon>
        <taxon>Ixodidae</taxon>
        <taxon>Amblyomminae</taxon>
        <taxon>Amblyomma</taxon>
    </lineage>
</organism>
<dbReference type="AlphaFoldDB" id="A0A023G2I9"/>
<feature type="transmembrane region" description="Helical" evidence="1">
    <location>
        <begin position="51"/>
        <end position="72"/>
    </location>
</feature>
<accession>A0A023G2I9</accession>
<reference evidence="2" key="1">
    <citation type="submission" date="2014-03" db="EMBL/GenBank/DDBJ databases">
        <title>The sialotranscriptome of Amblyomma triste, Amblyomma parvum and Amblyomma cajennense ticks, uncovered by 454-based RNA-seq.</title>
        <authorList>
            <person name="Garcia G.R."/>
            <person name="Gardinassi L.G."/>
            <person name="Ribeiro J.M."/>
            <person name="Anatrielo E."/>
            <person name="Ferreira B.R."/>
            <person name="Moreira H.N."/>
            <person name="Mafra C."/>
            <person name="Olegario M.M."/>
            <person name="Szabo P.J."/>
            <person name="Miranda-Santos I.K."/>
            <person name="Maruyama S.R."/>
        </authorList>
    </citation>
    <scope>NUCLEOTIDE SEQUENCE</scope>
    <source>
        <strain evidence="2">Araguapaz</strain>
        <tissue evidence="2">Salivary glands</tissue>
    </source>
</reference>
<evidence type="ECO:0000313" key="2">
    <source>
        <dbReference type="EMBL" id="JAC27125.1"/>
    </source>
</evidence>
<name>A0A023G2I9_AMBPA</name>
<keyword evidence="1" id="KW-0472">Membrane</keyword>